<name>A0A1X3CYK9_9NEIS</name>
<dbReference type="KEGG" id="nci:NCTC10296_01961"/>
<feature type="compositionally biased region" description="Low complexity" evidence="1">
    <location>
        <begin position="270"/>
        <end position="288"/>
    </location>
</feature>
<accession>A0A1X3CYK9</accession>
<dbReference type="PROSITE" id="PS51257">
    <property type="entry name" value="PROKAR_LIPOPROTEIN"/>
    <property type="match status" value="1"/>
</dbReference>
<dbReference type="Proteomes" id="UP000279284">
    <property type="component" value="Chromosome"/>
</dbReference>
<sequence>MNTQIKTFFFASIIISSLSACQSLSQPNGYADYENLPRSEAEFLKRTADIQKAASGLKPQRIIYFDKDWAETEAPDTKGYFRKSYGLQDNGLYLLQDFFHGGKKQTSLFYGNSENDGYTSNTQGYIALYNEHGQPDSIEYIINSETRNSHVFCSAKLCAQHKPEFFAVFKNNRKILERQWNIGQDGNVTEQTVWYENGKKAAYRQEKQADENGSSQLLQNRYWLEDGSESSTQPDTQTYHALIGYIKQIERAKFGESEDNDSQEYVGEHAGQADQKTAKTAAEAASER</sequence>
<dbReference type="AlphaFoldDB" id="A0A1X3CYK9"/>
<feature type="region of interest" description="Disordered" evidence="1">
    <location>
        <begin position="254"/>
        <end position="288"/>
    </location>
</feature>
<evidence type="ECO:0000256" key="1">
    <source>
        <dbReference type="SAM" id="MobiDB-lite"/>
    </source>
</evidence>
<organism evidence="2 3">
    <name type="scientific">Neisseria canis</name>
    <dbReference type="NCBI Taxonomy" id="493"/>
    <lineage>
        <taxon>Bacteria</taxon>
        <taxon>Pseudomonadati</taxon>
        <taxon>Pseudomonadota</taxon>
        <taxon>Betaproteobacteria</taxon>
        <taxon>Neisseriales</taxon>
        <taxon>Neisseriaceae</taxon>
        <taxon>Neisseria</taxon>
    </lineage>
</organism>
<dbReference type="OrthoDB" id="8613001at2"/>
<proteinExistence type="predicted"/>
<keyword evidence="3" id="KW-1185">Reference proteome</keyword>
<evidence type="ECO:0000313" key="3">
    <source>
        <dbReference type="Proteomes" id="UP000279284"/>
    </source>
</evidence>
<protein>
    <recommendedName>
        <fullName evidence="4">Lipoprotein</fullName>
    </recommendedName>
</protein>
<dbReference type="STRING" id="493.BWD07_04090"/>
<dbReference type="RefSeq" id="WP_085416126.1">
    <property type="nucleotide sequence ID" value="NZ_CAUJPY010000028.1"/>
</dbReference>
<gene>
    <name evidence="2" type="ORF">NCTC10296_01961</name>
</gene>
<evidence type="ECO:0000313" key="2">
    <source>
        <dbReference type="EMBL" id="VEF02755.1"/>
    </source>
</evidence>
<reference evidence="2 3" key="1">
    <citation type="submission" date="2018-12" db="EMBL/GenBank/DDBJ databases">
        <authorList>
            <consortium name="Pathogen Informatics"/>
        </authorList>
    </citation>
    <scope>NUCLEOTIDE SEQUENCE [LARGE SCALE GENOMIC DNA]</scope>
    <source>
        <strain evidence="2 3">NCTC10296</strain>
    </source>
</reference>
<evidence type="ECO:0008006" key="4">
    <source>
        <dbReference type="Google" id="ProtNLM"/>
    </source>
</evidence>
<dbReference type="EMBL" id="LR134313">
    <property type="protein sequence ID" value="VEF02755.1"/>
    <property type="molecule type" value="Genomic_DNA"/>
</dbReference>